<dbReference type="EMBL" id="CABITT030000008">
    <property type="protein sequence ID" value="VVB16242.1"/>
    <property type="molecule type" value="Genomic_DNA"/>
</dbReference>
<comment type="caution">
    <text evidence="1">The sequence shown here is derived from an EMBL/GenBank/DDBJ whole genome shotgun (WGS) entry which is preliminary data.</text>
</comment>
<reference evidence="1" key="1">
    <citation type="submission" date="2019-07" db="EMBL/GenBank/DDBJ databases">
        <authorList>
            <person name="Dittberner H."/>
        </authorList>
    </citation>
    <scope>NUCLEOTIDE SEQUENCE [LARGE SCALE GENOMIC DNA]</scope>
</reference>
<evidence type="ECO:0000313" key="1">
    <source>
        <dbReference type="EMBL" id="VVB16242.1"/>
    </source>
</evidence>
<organism evidence="1 2">
    <name type="scientific">Arabis nemorensis</name>
    <dbReference type="NCBI Taxonomy" id="586526"/>
    <lineage>
        <taxon>Eukaryota</taxon>
        <taxon>Viridiplantae</taxon>
        <taxon>Streptophyta</taxon>
        <taxon>Embryophyta</taxon>
        <taxon>Tracheophyta</taxon>
        <taxon>Spermatophyta</taxon>
        <taxon>Magnoliopsida</taxon>
        <taxon>eudicotyledons</taxon>
        <taxon>Gunneridae</taxon>
        <taxon>Pentapetalae</taxon>
        <taxon>rosids</taxon>
        <taxon>malvids</taxon>
        <taxon>Brassicales</taxon>
        <taxon>Brassicaceae</taxon>
        <taxon>Arabideae</taxon>
        <taxon>Arabis</taxon>
    </lineage>
</organism>
<name>A0A565CRM2_9BRAS</name>
<dbReference type="Proteomes" id="UP000489600">
    <property type="component" value="Unassembled WGS sequence"/>
</dbReference>
<gene>
    <name evidence="1" type="ORF">ANE_LOCUS26686</name>
</gene>
<dbReference type="AlphaFoldDB" id="A0A565CRM2"/>
<sequence>MNISDDDVIFKILQKLPPRFHESVSFIRLSKDLSSTEVAYILRADEWKQRLKSYEEASGSEKWCDFCRKNNHKTSECYSKNKKGR</sequence>
<accession>A0A565CRM2</accession>
<proteinExistence type="predicted"/>
<keyword evidence="2" id="KW-1185">Reference proteome</keyword>
<protein>
    <submittedName>
        <fullName evidence="1">Uncharacterized protein</fullName>
    </submittedName>
</protein>
<dbReference type="OrthoDB" id="1111287at2759"/>
<evidence type="ECO:0000313" key="2">
    <source>
        <dbReference type="Proteomes" id="UP000489600"/>
    </source>
</evidence>